<dbReference type="Gene3D" id="3.40.50.10890">
    <property type="match status" value="1"/>
</dbReference>
<reference evidence="4" key="1">
    <citation type="submission" date="2020-01" db="EMBL/GenBank/DDBJ databases">
        <authorList>
            <person name="Meier V. D."/>
            <person name="Meier V D."/>
        </authorList>
    </citation>
    <scope>NUCLEOTIDE SEQUENCE</scope>
    <source>
        <strain evidence="4">HLG_WM_MAG_10</strain>
    </source>
</reference>
<sequence length="455" mass="51339">MNITFCGAAQDVTGSCHLLTLKNGHKILLDCGLYQGNKADMHRFNETWNHFDPKEIDFLILSHAHIDHIGRVPKLVKDGFKGQILCTHATRSLASIMLMDAGKIQESDADEKNPPLFTCQDAKMALYFFTGLSYERWHFVEIGLEVFFRDAGHILGSASVTLKIEEEGEAPVLFGFTGDIGRNDRPILKDPIPMPEVDYLICESTYGGKVHQNFTADLNDLLYVVRETCVLNEGKLLIPAFSVGRTQSLIYMLDQLETAGKLPKIPVYIDSPLAINAVDIFRTHPECYDEQLHDYLMEDPNPFGFSGLNYVKRGGLANRLARSDEPCIIISSSGMMTSGRVVRHLYHLVEEAKHTVLMVGYCAPNTLGGKLLKGDATVDLYGERKKVKIKVKRLVSFSAHADQVELFDFLKNQKRLKKLFLVHGEHRVQSKFKTYLEEKGFRNIEIPNLGDRYDL</sequence>
<dbReference type="InterPro" id="IPR036866">
    <property type="entry name" value="RibonucZ/Hydroxyglut_hydro"/>
</dbReference>
<dbReference type="Pfam" id="PF00753">
    <property type="entry name" value="Lactamase_B"/>
    <property type="match status" value="1"/>
</dbReference>
<name>A0A6S6UH01_9BACT</name>
<dbReference type="SMART" id="SM01027">
    <property type="entry name" value="Beta-Casp"/>
    <property type="match status" value="1"/>
</dbReference>
<proteinExistence type="predicted"/>
<dbReference type="GO" id="GO:0004521">
    <property type="term" value="F:RNA endonuclease activity"/>
    <property type="evidence" value="ECO:0007669"/>
    <property type="project" value="TreeGrafter"/>
</dbReference>
<dbReference type="PANTHER" id="PTHR11203">
    <property type="entry name" value="CLEAVAGE AND POLYADENYLATION SPECIFICITY FACTOR FAMILY MEMBER"/>
    <property type="match status" value="1"/>
</dbReference>
<protein>
    <submittedName>
        <fullName evidence="4">Metallo-beta-lactamase family protein, RNA-specific</fullName>
    </submittedName>
</protein>
<dbReference type="CDD" id="cd16295">
    <property type="entry name" value="TTHA0252-CPSF-like_MBL-fold"/>
    <property type="match status" value="1"/>
</dbReference>
<evidence type="ECO:0000313" key="4">
    <source>
        <dbReference type="EMBL" id="CAA6828447.1"/>
    </source>
</evidence>
<accession>A0A6S6UH01</accession>
<evidence type="ECO:0000256" key="1">
    <source>
        <dbReference type="ARBA" id="ARBA00022801"/>
    </source>
</evidence>
<dbReference type="Pfam" id="PF10996">
    <property type="entry name" value="Beta-Casp"/>
    <property type="match status" value="1"/>
</dbReference>
<dbReference type="InterPro" id="IPR050698">
    <property type="entry name" value="MBL"/>
</dbReference>
<organism evidence="4">
    <name type="scientific">uncultured Aureispira sp</name>
    <dbReference type="NCBI Taxonomy" id="1331704"/>
    <lineage>
        <taxon>Bacteria</taxon>
        <taxon>Pseudomonadati</taxon>
        <taxon>Bacteroidota</taxon>
        <taxon>Saprospiria</taxon>
        <taxon>Saprospirales</taxon>
        <taxon>Saprospiraceae</taxon>
        <taxon>Aureispira</taxon>
        <taxon>environmental samples</taxon>
    </lineage>
</organism>
<dbReference type="PANTHER" id="PTHR11203:SF37">
    <property type="entry name" value="INTEGRATOR COMPLEX SUBUNIT 11"/>
    <property type="match status" value="1"/>
</dbReference>
<dbReference type="GO" id="GO:0016787">
    <property type="term" value="F:hydrolase activity"/>
    <property type="evidence" value="ECO:0007669"/>
    <property type="project" value="UniProtKB-KW"/>
</dbReference>
<dbReference type="Pfam" id="PF07521">
    <property type="entry name" value="RMMBL"/>
    <property type="match status" value="1"/>
</dbReference>
<dbReference type="AlphaFoldDB" id="A0A6S6UH01"/>
<keyword evidence="1" id="KW-0378">Hydrolase</keyword>
<feature type="domain" description="Metallo-beta-lactamase" evidence="2">
    <location>
        <begin position="13"/>
        <end position="218"/>
    </location>
</feature>
<dbReference type="SUPFAM" id="SSF56281">
    <property type="entry name" value="Metallo-hydrolase/oxidoreductase"/>
    <property type="match status" value="1"/>
</dbReference>
<dbReference type="InterPro" id="IPR011108">
    <property type="entry name" value="RMMBL"/>
</dbReference>
<gene>
    <name evidence="4" type="ORF">HELGO_WM55393</name>
</gene>
<dbReference type="Gene3D" id="3.60.15.10">
    <property type="entry name" value="Ribonuclease Z/Hydroxyacylglutathione hydrolase-like"/>
    <property type="match status" value="1"/>
</dbReference>
<evidence type="ECO:0000259" key="2">
    <source>
        <dbReference type="SMART" id="SM00849"/>
    </source>
</evidence>
<dbReference type="InterPro" id="IPR001279">
    <property type="entry name" value="Metallo-B-lactamas"/>
</dbReference>
<dbReference type="EMBL" id="CACVAQ010000429">
    <property type="protein sequence ID" value="CAA6828447.1"/>
    <property type="molecule type" value="Genomic_DNA"/>
</dbReference>
<evidence type="ECO:0000259" key="3">
    <source>
        <dbReference type="SMART" id="SM01027"/>
    </source>
</evidence>
<dbReference type="InterPro" id="IPR022712">
    <property type="entry name" value="Beta_Casp"/>
</dbReference>
<feature type="domain" description="Beta-Casp" evidence="3">
    <location>
        <begin position="246"/>
        <end position="371"/>
    </location>
</feature>
<dbReference type="SMART" id="SM00849">
    <property type="entry name" value="Lactamase_B"/>
    <property type="match status" value="1"/>
</dbReference>